<feature type="binding site" evidence="2">
    <location>
        <position position="303"/>
    </location>
    <ligand>
        <name>Zn(2+)</name>
        <dbReference type="ChEBI" id="CHEBI:29105"/>
        <label>2</label>
    </ligand>
</feature>
<keyword evidence="1" id="KW-0808">Transferase</keyword>
<dbReference type="GO" id="GO:0002143">
    <property type="term" value="P:tRNA wobble position uridine thiolation"/>
    <property type="evidence" value="ECO:0007669"/>
    <property type="project" value="TreeGrafter"/>
</dbReference>
<evidence type="ECO:0000259" key="4">
    <source>
        <dbReference type="Pfam" id="PF01171"/>
    </source>
</evidence>
<dbReference type="AlphaFoldDB" id="A0A5Q0UHQ2"/>
<evidence type="ECO:0000256" key="2">
    <source>
        <dbReference type="PIRSR" id="PIRSR004976-50"/>
    </source>
</evidence>
<keyword evidence="3" id="KW-0067">ATP-binding</keyword>
<sequence length="323" mass="36419">MTDSKCSRCDEDAVITREFEGRSLCKEHFTIDINKTVKKTIRDGNLVESGDTIAVGLSGGKDSAVMLQQLVEIFGKRPDIEIVGVCVHEGIDPYRDESISAAEELCDDLGVECYIGSYDDYYDLKMDDVADAGEKGNCTYCGIMRRDLLNKLCREVDADKMAIGHNLDDEAQSIMMNHIKGDMKRLARIGPKDDPANHEMFVERIKPLRDVMEREVALFSRLHDLGVIDRCPHVQEGSLRPMVKSFLNKLESEMPGIKYSIVSQGREISDMVEDNMDWEGEENEIQECERCGEPCSSDVCRKCQLLVEIKDAAAESSEHDFER</sequence>
<feature type="binding site" evidence="3">
    <location>
        <begin position="56"/>
        <end position="58"/>
    </location>
    <ligand>
        <name>ATP</name>
        <dbReference type="ChEBI" id="CHEBI:30616"/>
    </ligand>
</feature>
<dbReference type="RefSeq" id="WP_153550205.1">
    <property type="nucleotide sequence ID" value="NZ_CP040089.1"/>
</dbReference>
<dbReference type="Proteomes" id="UP000377803">
    <property type="component" value="Chromosome"/>
</dbReference>
<feature type="binding site" evidence="2">
    <location>
        <position position="300"/>
    </location>
    <ligand>
        <name>Zn(2+)</name>
        <dbReference type="ChEBI" id="CHEBI:29105"/>
        <label>2</label>
    </ligand>
</feature>
<feature type="binding site" evidence="2">
    <location>
        <position position="9"/>
    </location>
    <ligand>
        <name>Zn(2+)</name>
        <dbReference type="ChEBI" id="CHEBI:29105"/>
        <label>1</label>
    </ligand>
</feature>
<accession>A0A5Q0UHQ2</accession>
<organism evidence="6 7">
    <name type="scientific">Candidatus Nanohalobium constans</name>
    <dbReference type="NCBI Taxonomy" id="2565781"/>
    <lineage>
        <taxon>Archaea</taxon>
        <taxon>Candidatus Nanohalarchaeota</taxon>
        <taxon>Candidatus Nanohalobia</taxon>
        <taxon>Candidatus Nanohalobiales</taxon>
        <taxon>Candidatus Nanohalobiaceae</taxon>
        <taxon>Candidatus Nanohalobium</taxon>
    </lineage>
</organism>
<feature type="binding site" evidence="3">
    <location>
        <position position="169"/>
    </location>
    <ligand>
        <name>ATP</name>
        <dbReference type="ChEBI" id="CHEBI:30616"/>
    </ligand>
</feature>
<dbReference type="InterPro" id="IPR054306">
    <property type="entry name" value="TtuA-like_LIM_N"/>
</dbReference>
<dbReference type="EMBL" id="CP040089">
    <property type="protein sequence ID" value="QGA80465.1"/>
    <property type="molecule type" value="Genomic_DNA"/>
</dbReference>
<reference evidence="7" key="1">
    <citation type="submission" date="2019-05" db="EMBL/GenBank/DDBJ databases">
        <title>Candidatus Nanohalobium constans, a novel model system to study the DPANN nano-sized archaea: genomic and physiological characterization of a nanoarchaeon co-cultured with its chitinotrophic host.</title>
        <authorList>
            <person name="La Cono V."/>
            <person name="Arcadi E."/>
            <person name="Crisafi F."/>
            <person name="Denaro R."/>
            <person name="La Spada G."/>
            <person name="Messina E."/>
            <person name="Smedile F."/>
            <person name="Toshchakov S.V."/>
            <person name="Shevchenko M.A."/>
            <person name="Golyshin P.N."/>
            <person name="Golyshina O.V."/>
            <person name="Ferrer M."/>
            <person name="Rohde M."/>
            <person name="Mushegian A."/>
            <person name="Sorokin D.Y."/>
            <person name="Giuliano L."/>
            <person name="Yakimov M.M."/>
        </authorList>
    </citation>
    <scope>NUCLEOTIDE SEQUENCE [LARGE SCALE GENOMIC DNA]</scope>
    <source>
        <strain evidence="7">LC1Nh</strain>
    </source>
</reference>
<dbReference type="GO" id="GO:0046872">
    <property type="term" value="F:metal ion binding"/>
    <property type="evidence" value="ECO:0007669"/>
    <property type="project" value="UniProtKB-KW"/>
</dbReference>
<dbReference type="PANTHER" id="PTHR11807">
    <property type="entry name" value="ATPASES OF THE PP SUPERFAMILY-RELATED"/>
    <property type="match status" value="1"/>
</dbReference>
<dbReference type="PANTHER" id="PTHR11807:SF12">
    <property type="entry name" value="CYTOPLASMIC TRNA 2-THIOLATION PROTEIN 1"/>
    <property type="match status" value="1"/>
</dbReference>
<dbReference type="GO" id="GO:0016740">
    <property type="term" value="F:transferase activity"/>
    <property type="evidence" value="ECO:0007669"/>
    <property type="project" value="UniProtKB-KW"/>
</dbReference>
<feature type="binding site" evidence="2">
    <location>
        <position position="6"/>
    </location>
    <ligand>
        <name>Zn(2+)</name>
        <dbReference type="ChEBI" id="CHEBI:29105"/>
        <label>1</label>
    </ligand>
</feature>
<evidence type="ECO:0000313" key="6">
    <source>
        <dbReference type="EMBL" id="QGA80465.1"/>
    </source>
</evidence>
<feature type="binding site" evidence="2">
    <location>
        <position position="28"/>
    </location>
    <ligand>
        <name>Zn(2+)</name>
        <dbReference type="ChEBI" id="CHEBI:29105"/>
        <label>1</label>
    </ligand>
</feature>
<dbReference type="OrthoDB" id="33422at2157"/>
<evidence type="ECO:0000256" key="3">
    <source>
        <dbReference type="PIRSR" id="PIRSR004976-51"/>
    </source>
</evidence>
<evidence type="ECO:0000256" key="1">
    <source>
        <dbReference type="ARBA" id="ARBA00022679"/>
    </source>
</evidence>
<feature type="domain" description="2-thiouridine synthetase TtuA-like N-terminal LIM" evidence="5">
    <location>
        <begin position="5"/>
        <end position="29"/>
    </location>
</feature>
<dbReference type="SUPFAM" id="SSF52402">
    <property type="entry name" value="Adenine nucleotide alpha hydrolases-like"/>
    <property type="match status" value="1"/>
</dbReference>
<dbReference type="NCBIfam" id="TIGR00269">
    <property type="entry name" value="TIGR00269 family protein"/>
    <property type="match status" value="1"/>
</dbReference>
<name>A0A5Q0UHQ2_9ARCH</name>
<feature type="binding site" evidence="2">
    <location>
        <position position="288"/>
    </location>
    <ligand>
        <name>Zn(2+)</name>
        <dbReference type="ChEBI" id="CHEBI:29105"/>
        <label>2</label>
    </ligand>
</feature>
<dbReference type="Gene3D" id="3.40.50.620">
    <property type="entry name" value="HUPs"/>
    <property type="match status" value="1"/>
</dbReference>
<keyword evidence="7" id="KW-1185">Reference proteome</keyword>
<dbReference type="Pfam" id="PF22082">
    <property type="entry name" value="TtuA_LIM_N"/>
    <property type="match status" value="1"/>
</dbReference>
<feature type="domain" description="tRNA(Ile)-lysidine/2-thiocytidine synthase N-terminal" evidence="4">
    <location>
        <begin position="53"/>
        <end position="187"/>
    </location>
</feature>
<dbReference type="GO" id="GO:0005524">
    <property type="term" value="F:ATP binding"/>
    <property type="evidence" value="ECO:0007669"/>
    <property type="project" value="UniProtKB-KW"/>
</dbReference>
<keyword evidence="2" id="KW-0862">Zinc</keyword>
<protein>
    <submittedName>
        <fullName evidence="6">tRNA(Ile)-lysidine synthase TilS/MesJ</fullName>
    </submittedName>
</protein>
<dbReference type="Pfam" id="PF01171">
    <property type="entry name" value="ATP_bind_3"/>
    <property type="match status" value="1"/>
</dbReference>
<keyword evidence="3" id="KW-0547">Nucleotide-binding</keyword>
<dbReference type="PIRSF" id="PIRSF004976">
    <property type="entry name" value="ATPase_YdaO"/>
    <property type="match status" value="1"/>
</dbReference>
<feature type="binding site" evidence="2">
    <location>
        <position position="25"/>
    </location>
    <ligand>
        <name>Zn(2+)</name>
        <dbReference type="ChEBI" id="CHEBI:29105"/>
        <label>1</label>
    </ligand>
</feature>
<gene>
    <name evidence="6" type="primary">tilS</name>
    <name evidence="6" type="ORF">LC1Nh_0568</name>
</gene>
<dbReference type="InterPro" id="IPR035107">
    <property type="entry name" value="tRNA_thiolation_TtcA_Ctu1"/>
</dbReference>
<feature type="binding site" evidence="3">
    <location>
        <position position="164"/>
    </location>
    <ligand>
        <name>ATP</name>
        <dbReference type="ChEBI" id="CHEBI:30616"/>
    </ligand>
</feature>
<dbReference type="InterPro" id="IPR014729">
    <property type="entry name" value="Rossmann-like_a/b/a_fold"/>
</dbReference>
<feature type="binding site" evidence="2">
    <location>
        <position position="291"/>
    </location>
    <ligand>
        <name>Zn(2+)</name>
        <dbReference type="ChEBI" id="CHEBI:29105"/>
        <label>2</label>
    </ligand>
</feature>
<feature type="binding site" evidence="3">
    <location>
        <position position="87"/>
    </location>
    <ligand>
        <name>ATP</name>
        <dbReference type="ChEBI" id="CHEBI:30616"/>
    </ligand>
</feature>
<evidence type="ECO:0000313" key="7">
    <source>
        <dbReference type="Proteomes" id="UP000377803"/>
    </source>
</evidence>
<evidence type="ECO:0000259" key="5">
    <source>
        <dbReference type="Pfam" id="PF22082"/>
    </source>
</evidence>
<dbReference type="InterPro" id="IPR000541">
    <property type="entry name" value="Ncs6/Tuc1/Ctu1"/>
</dbReference>
<dbReference type="KEGG" id="ncon:LC1Nh_0568"/>
<dbReference type="GO" id="GO:0002144">
    <property type="term" value="C:cytosolic tRNA wobble base thiouridylase complex"/>
    <property type="evidence" value="ECO:0007669"/>
    <property type="project" value="TreeGrafter"/>
</dbReference>
<dbReference type="InterPro" id="IPR011063">
    <property type="entry name" value="TilS/TtcA_N"/>
</dbReference>
<proteinExistence type="predicted"/>
<dbReference type="GeneID" id="42364953"/>
<feature type="binding site" evidence="3">
    <location>
        <position position="62"/>
    </location>
    <ligand>
        <name>ATP</name>
        <dbReference type="ChEBI" id="CHEBI:30616"/>
    </ligand>
</feature>
<dbReference type="GO" id="GO:0000049">
    <property type="term" value="F:tRNA binding"/>
    <property type="evidence" value="ECO:0007669"/>
    <property type="project" value="InterPro"/>
</dbReference>
<keyword evidence="2" id="KW-0479">Metal-binding</keyword>